<evidence type="ECO:0000256" key="1">
    <source>
        <dbReference type="SAM" id="Coils"/>
    </source>
</evidence>
<feature type="transmembrane region" description="Helical" evidence="2">
    <location>
        <begin position="7"/>
        <end position="24"/>
    </location>
</feature>
<keyword evidence="2" id="KW-1133">Transmembrane helix</keyword>
<evidence type="ECO:0000313" key="5">
    <source>
        <dbReference type="Proteomes" id="UP001165089"/>
    </source>
</evidence>
<feature type="coiled-coil region" evidence="1">
    <location>
        <begin position="145"/>
        <end position="179"/>
    </location>
</feature>
<dbReference type="Gene3D" id="2.40.50.100">
    <property type="match status" value="1"/>
</dbReference>
<keyword evidence="2" id="KW-0812">Transmembrane</keyword>
<dbReference type="RefSeq" id="WP_285726229.1">
    <property type="nucleotide sequence ID" value="NZ_BSDD01000004.1"/>
</dbReference>
<feature type="domain" description="Multidrug resistance protein MdtA-like barrel-sandwich hybrid" evidence="3">
    <location>
        <begin position="41"/>
        <end position="231"/>
    </location>
</feature>
<accession>A0ABQ5Q8K4</accession>
<comment type="caution">
    <text evidence="4">The sequence shown here is derived from an EMBL/GenBank/DDBJ whole genome shotgun (WGS) entry which is preliminary data.</text>
</comment>
<keyword evidence="5" id="KW-1185">Reference proteome</keyword>
<dbReference type="Pfam" id="PF25917">
    <property type="entry name" value="BSH_RND"/>
    <property type="match status" value="1"/>
</dbReference>
<organism evidence="4 5">
    <name type="scientific">Geothrix rubra</name>
    <dbReference type="NCBI Taxonomy" id="2927977"/>
    <lineage>
        <taxon>Bacteria</taxon>
        <taxon>Pseudomonadati</taxon>
        <taxon>Acidobacteriota</taxon>
        <taxon>Holophagae</taxon>
        <taxon>Holophagales</taxon>
        <taxon>Holophagaceae</taxon>
        <taxon>Geothrix</taxon>
    </lineage>
</organism>
<evidence type="ECO:0000256" key="2">
    <source>
        <dbReference type="SAM" id="Phobius"/>
    </source>
</evidence>
<name>A0ABQ5Q8K4_9BACT</name>
<keyword evidence="1" id="KW-0175">Coiled coil</keyword>
<gene>
    <name evidence="4" type="ORF">GETHPA_22580</name>
</gene>
<dbReference type="SUPFAM" id="SSF111369">
    <property type="entry name" value="HlyD-like secretion proteins"/>
    <property type="match status" value="2"/>
</dbReference>
<evidence type="ECO:0000313" key="4">
    <source>
        <dbReference type="EMBL" id="GLH70725.1"/>
    </source>
</evidence>
<dbReference type="Gene3D" id="1.10.287.470">
    <property type="entry name" value="Helix hairpin bin"/>
    <property type="match status" value="1"/>
</dbReference>
<dbReference type="PANTHER" id="PTHR30438">
    <property type="entry name" value="36 KDA ANTIGEN-RELATED"/>
    <property type="match status" value="1"/>
</dbReference>
<evidence type="ECO:0000259" key="3">
    <source>
        <dbReference type="Pfam" id="PF25917"/>
    </source>
</evidence>
<reference evidence="4 5" key="1">
    <citation type="journal article" date="2023" name="Antonie Van Leeuwenhoek">
        <title>Mesoterricola silvestris gen. nov., sp. nov., Mesoterricola sediminis sp. nov., Geothrix oryzae sp. nov., Geothrix edaphica sp. nov., Geothrix rubra sp. nov., and Geothrix limicola sp. nov., six novel members of Acidobacteriota isolated from soils.</title>
        <authorList>
            <person name="Itoh H."/>
            <person name="Sugisawa Y."/>
            <person name="Mise K."/>
            <person name="Xu Z."/>
            <person name="Kuniyasu M."/>
            <person name="Ushijima N."/>
            <person name="Kawano K."/>
            <person name="Kobayashi E."/>
            <person name="Shiratori Y."/>
            <person name="Masuda Y."/>
            <person name="Senoo K."/>
        </authorList>
    </citation>
    <scope>NUCLEOTIDE SEQUENCE [LARGE SCALE GENOMIC DNA]</scope>
    <source>
        <strain evidence="4 5">Red803</strain>
    </source>
</reference>
<proteinExistence type="predicted"/>
<keyword evidence="2" id="KW-0472">Membrane</keyword>
<dbReference type="EMBL" id="BSDD01000004">
    <property type="protein sequence ID" value="GLH70725.1"/>
    <property type="molecule type" value="Genomic_DNA"/>
</dbReference>
<dbReference type="Gene3D" id="2.40.30.170">
    <property type="match status" value="1"/>
</dbReference>
<dbReference type="InterPro" id="IPR058625">
    <property type="entry name" value="MdtA-like_BSH"/>
</dbReference>
<protein>
    <recommendedName>
        <fullName evidence="3">Multidrug resistance protein MdtA-like barrel-sandwich hybrid domain-containing protein</fullName>
    </recommendedName>
</protein>
<dbReference type="PANTHER" id="PTHR30438:SF2">
    <property type="entry name" value="MEMBRANE PROTEIN"/>
    <property type="match status" value="1"/>
</dbReference>
<dbReference type="Proteomes" id="UP001165089">
    <property type="component" value="Unassembled WGS sequence"/>
</dbReference>
<sequence length="326" mass="33637">MNPRTRIFVLLGVLTLGALGYYLFSTNRATDLVLMGTVDANVVTVSPVIAGRIVHLAVQEGQDVKAGDLVAVLDSAELASARDAASAQALSSQGDTAGAAASARATLSASRAALAEAVANRTNQEALTGRTVSLAATGVASAQDRDAAVEALKAARAREQAAKDQVAAAEAALRAAQARTLQAAAARAQTAQAETRVGYTRVLAPVSGKVTVLAAREGEVVNAGGAIATITDLSQTWVYAGVPETQADALQVGDAVAVRMPSGARVEGRLIVKSAEGDFATQRDVSRIKRDIKTVRLKLLIPNPGERYVPGMTAEVLIPRAKLVRP</sequence>